<feature type="transmembrane region" description="Helical" evidence="5">
    <location>
        <begin position="221"/>
        <end position="238"/>
    </location>
</feature>
<keyword evidence="4 5" id="KW-0472">Membrane</keyword>
<feature type="transmembrane region" description="Helical" evidence="5">
    <location>
        <begin position="85"/>
        <end position="104"/>
    </location>
</feature>
<name>A0A9E8MLK5_9MICO</name>
<evidence type="ECO:0000313" key="8">
    <source>
        <dbReference type="Proteomes" id="UP001164706"/>
    </source>
</evidence>
<proteinExistence type="predicted"/>
<dbReference type="GO" id="GO:0016874">
    <property type="term" value="F:ligase activity"/>
    <property type="evidence" value="ECO:0007669"/>
    <property type="project" value="UniProtKB-KW"/>
</dbReference>
<dbReference type="KEGG" id="mdb:OVN18_02260"/>
<dbReference type="InterPro" id="IPR007016">
    <property type="entry name" value="O-antigen_ligase-rel_domated"/>
</dbReference>
<feature type="transmembrane region" description="Helical" evidence="5">
    <location>
        <begin position="337"/>
        <end position="361"/>
    </location>
</feature>
<evidence type="ECO:0000256" key="1">
    <source>
        <dbReference type="ARBA" id="ARBA00004141"/>
    </source>
</evidence>
<organism evidence="7 8">
    <name type="scientific">Microcella daejeonensis</name>
    <dbReference type="NCBI Taxonomy" id="2994971"/>
    <lineage>
        <taxon>Bacteria</taxon>
        <taxon>Bacillati</taxon>
        <taxon>Actinomycetota</taxon>
        <taxon>Actinomycetes</taxon>
        <taxon>Micrococcales</taxon>
        <taxon>Microbacteriaceae</taxon>
        <taxon>Microcella</taxon>
    </lineage>
</organism>
<keyword evidence="7" id="KW-0436">Ligase</keyword>
<dbReference type="Pfam" id="PF04932">
    <property type="entry name" value="Wzy_C"/>
    <property type="match status" value="1"/>
</dbReference>
<evidence type="ECO:0000256" key="3">
    <source>
        <dbReference type="ARBA" id="ARBA00022989"/>
    </source>
</evidence>
<keyword evidence="8" id="KW-1185">Reference proteome</keyword>
<feature type="domain" description="O-antigen ligase-related" evidence="6">
    <location>
        <begin position="206"/>
        <end position="350"/>
    </location>
</feature>
<evidence type="ECO:0000256" key="5">
    <source>
        <dbReference type="SAM" id="Phobius"/>
    </source>
</evidence>
<reference evidence="7" key="1">
    <citation type="submission" date="2022-11" db="EMBL/GenBank/DDBJ databases">
        <title>Description of Microcella daejonensis nov. sp, isolated from riverside soil.</title>
        <authorList>
            <person name="Molina K.M."/>
            <person name="Kim S.B."/>
        </authorList>
    </citation>
    <scope>NUCLEOTIDE SEQUENCE</scope>
    <source>
        <strain evidence="7">MMS21-STM12</strain>
    </source>
</reference>
<gene>
    <name evidence="7" type="ORF">OVN18_02260</name>
</gene>
<feature type="transmembrane region" description="Helical" evidence="5">
    <location>
        <begin position="247"/>
        <end position="267"/>
    </location>
</feature>
<feature type="transmembrane region" description="Helical" evidence="5">
    <location>
        <begin position="62"/>
        <end position="79"/>
    </location>
</feature>
<dbReference type="RefSeq" id="WP_267781658.1">
    <property type="nucleotide sequence ID" value="NZ_CP113089.1"/>
</dbReference>
<evidence type="ECO:0000259" key="6">
    <source>
        <dbReference type="Pfam" id="PF04932"/>
    </source>
</evidence>
<keyword evidence="3 5" id="KW-1133">Transmembrane helix</keyword>
<feature type="transmembrane region" description="Helical" evidence="5">
    <location>
        <begin position="197"/>
        <end position="215"/>
    </location>
</feature>
<keyword evidence="2 5" id="KW-0812">Transmembrane</keyword>
<evidence type="ECO:0000313" key="7">
    <source>
        <dbReference type="EMBL" id="WAB81865.1"/>
    </source>
</evidence>
<protein>
    <submittedName>
        <fullName evidence="7">O-antigen ligase family protein</fullName>
    </submittedName>
</protein>
<dbReference type="PANTHER" id="PTHR37422:SF17">
    <property type="entry name" value="O-ANTIGEN LIGASE"/>
    <property type="match status" value="1"/>
</dbReference>
<dbReference type="Proteomes" id="UP001164706">
    <property type="component" value="Chromosome"/>
</dbReference>
<dbReference type="GO" id="GO:0016020">
    <property type="term" value="C:membrane"/>
    <property type="evidence" value="ECO:0007669"/>
    <property type="project" value="UniProtKB-SubCell"/>
</dbReference>
<dbReference type="EMBL" id="CP113089">
    <property type="protein sequence ID" value="WAB81865.1"/>
    <property type="molecule type" value="Genomic_DNA"/>
</dbReference>
<feature type="transmembrane region" description="Helical" evidence="5">
    <location>
        <begin position="31"/>
        <end position="50"/>
    </location>
</feature>
<evidence type="ECO:0000256" key="4">
    <source>
        <dbReference type="ARBA" id="ARBA00023136"/>
    </source>
</evidence>
<evidence type="ECO:0000256" key="2">
    <source>
        <dbReference type="ARBA" id="ARBA00022692"/>
    </source>
</evidence>
<dbReference type="AlphaFoldDB" id="A0A9E8MLK5"/>
<dbReference type="InterPro" id="IPR051533">
    <property type="entry name" value="WaaL-like"/>
</dbReference>
<comment type="subcellular location">
    <subcellularLocation>
        <location evidence="1">Membrane</location>
        <topology evidence="1">Multi-pass membrane protein</topology>
    </subcellularLocation>
</comment>
<dbReference type="PANTHER" id="PTHR37422">
    <property type="entry name" value="TEICHURONIC ACID BIOSYNTHESIS PROTEIN TUAE"/>
    <property type="match status" value="1"/>
</dbReference>
<sequence>MSWLRERRVALAALTLFTLLAGDVWRYSITWFGWGAIIAGLLACWVVIAVRERVDVRRIPKPLAALLMLMVASILWSAYPGASALGALSTLVTAFGAIVMAKTVGLPSMLRALGVALRWVIGLSLVFELAVEVLVGRPILPLWVSYEEPFPRAYYWSRSLLFDGGRIQGIMGNANLLGLAALLAIIVFSIQLADRRVGRVAGIAWLIAAVAAFALSGSGTVIAMTIAVAAVLGVLLIARRLGTRGRLILYGVFAAGTAAFTALVLALREPLLDLLGRSSDLTFRLDIWASVVELIGERPVLGWGWVSYWAPWVAPFDDLAVYGGVRYLQAHSAWLDVAFQLGLVGAAVFAALAITTLLRCWSWAVDAPSDPRAATPALRLLPALLIVALLVQSLAESRILVEAGWLLLVYLAVASRSHSGWFEAPPRPALAGGSRDRART</sequence>
<feature type="transmembrane region" description="Helical" evidence="5">
    <location>
        <begin position="170"/>
        <end position="190"/>
    </location>
</feature>
<feature type="transmembrane region" description="Helical" evidence="5">
    <location>
        <begin position="116"/>
        <end position="140"/>
    </location>
</feature>
<accession>A0A9E8MLK5</accession>